<dbReference type="Pfam" id="PF24797">
    <property type="entry name" value="Beta-prop_WDR35_TULP_N"/>
    <property type="match status" value="1"/>
</dbReference>
<gene>
    <name evidence="8" type="ORF">PSYICH_LOCUS1357</name>
</gene>
<feature type="region of interest" description="Disordered" evidence="6">
    <location>
        <begin position="344"/>
        <end position="417"/>
    </location>
</feature>
<feature type="compositionally biased region" description="Basic and acidic residues" evidence="6">
    <location>
        <begin position="399"/>
        <end position="417"/>
    </location>
</feature>
<evidence type="ECO:0000256" key="3">
    <source>
        <dbReference type="ARBA" id="ARBA00022490"/>
    </source>
</evidence>
<dbReference type="InterPro" id="IPR025659">
    <property type="entry name" value="Tubby-like_C"/>
</dbReference>
<feature type="domain" description="SOCS box" evidence="7">
    <location>
        <begin position="211"/>
        <end position="261"/>
    </location>
</feature>
<keyword evidence="3" id="KW-0963">Cytoplasm</keyword>
<feature type="region of interest" description="Disordered" evidence="6">
    <location>
        <begin position="557"/>
        <end position="596"/>
    </location>
</feature>
<keyword evidence="9" id="KW-1185">Reference proteome</keyword>
<dbReference type="PANTHER" id="PTHR16517:SF2">
    <property type="entry name" value="TUBBY-RELATED PROTEIN 4"/>
    <property type="match status" value="1"/>
</dbReference>
<evidence type="ECO:0000256" key="2">
    <source>
        <dbReference type="ARBA" id="ARBA00007129"/>
    </source>
</evidence>
<evidence type="ECO:0000256" key="6">
    <source>
        <dbReference type="SAM" id="MobiDB-lite"/>
    </source>
</evidence>
<protein>
    <recommendedName>
        <fullName evidence="7">SOCS box domain-containing protein</fullName>
    </recommendedName>
</protein>
<evidence type="ECO:0000259" key="7">
    <source>
        <dbReference type="PROSITE" id="PS50225"/>
    </source>
</evidence>
<feature type="compositionally biased region" description="Polar residues" evidence="6">
    <location>
        <begin position="571"/>
        <end position="596"/>
    </location>
</feature>
<dbReference type="Pfam" id="PF01167">
    <property type="entry name" value="Tub"/>
    <property type="match status" value="1"/>
</dbReference>
<feature type="compositionally biased region" description="Basic and acidic residues" evidence="6">
    <location>
        <begin position="557"/>
        <end position="567"/>
    </location>
</feature>
<dbReference type="OrthoDB" id="8775810at2759"/>
<feature type="region of interest" description="Disordered" evidence="6">
    <location>
        <begin position="866"/>
        <end position="925"/>
    </location>
</feature>
<dbReference type="InterPro" id="IPR036322">
    <property type="entry name" value="WD40_repeat_dom_sf"/>
</dbReference>
<evidence type="ECO:0000313" key="8">
    <source>
        <dbReference type="EMBL" id="CAH1099602.1"/>
    </source>
</evidence>
<feature type="compositionally biased region" description="Low complexity" evidence="6">
    <location>
        <begin position="344"/>
        <end position="367"/>
    </location>
</feature>
<dbReference type="Gene3D" id="3.20.90.10">
    <property type="entry name" value="Tubby Protein, Chain A"/>
    <property type="match status" value="2"/>
</dbReference>
<dbReference type="InterPro" id="IPR015943">
    <property type="entry name" value="WD40/YVTN_repeat-like_dom_sf"/>
</dbReference>
<comment type="subcellular location">
    <subcellularLocation>
        <location evidence="1">Cytoplasm</location>
    </subcellularLocation>
</comment>
<feature type="compositionally biased region" description="Basic residues" evidence="6">
    <location>
        <begin position="382"/>
        <end position="393"/>
    </location>
</feature>
<dbReference type="PANTHER" id="PTHR16517">
    <property type="entry name" value="TUBBY-RELATED"/>
    <property type="match status" value="1"/>
</dbReference>
<evidence type="ECO:0000256" key="4">
    <source>
        <dbReference type="ARBA" id="ARBA00022574"/>
    </source>
</evidence>
<feature type="region of interest" description="Disordered" evidence="6">
    <location>
        <begin position="785"/>
        <end position="826"/>
    </location>
</feature>
<name>A0A9P0CJ46_9CUCU</name>
<dbReference type="Proteomes" id="UP001153636">
    <property type="component" value="Chromosome 1"/>
</dbReference>
<evidence type="ECO:0000256" key="1">
    <source>
        <dbReference type="ARBA" id="ARBA00004496"/>
    </source>
</evidence>
<dbReference type="InterPro" id="IPR001496">
    <property type="entry name" value="SOCS_box"/>
</dbReference>
<dbReference type="InterPro" id="IPR056159">
    <property type="entry name" value="Beta-prop_IFT121_TULP_N"/>
</dbReference>
<dbReference type="PROSITE" id="PS50225">
    <property type="entry name" value="SOCS"/>
    <property type="match status" value="1"/>
</dbReference>
<comment type="similarity">
    <text evidence="2">Belongs to the TUB family.</text>
</comment>
<feature type="compositionally biased region" description="Low complexity" evidence="6">
    <location>
        <begin position="952"/>
        <end position="968"/>
    </location>
</feature>
<keyword evidence="5" id="KW-0677">Repeat</keyword>
<dbReference type="Gene3D" id="2.130.10.10">
    <property type="entry name" value="YVTN repeat-like/Quinoprotein amine dehydrogenase"/>
    <property type="match status" value="1"/>
</dbReference>
<dbReference type="GO" id="GO:0005737">
    <property type="term" value="C:cytoplasm"/>
    <property type="evidence" value="ECO:0007669"/>
    <property type="project" value="UniProtKB-SubCell"/>
</dbReference>
<dbReference type="AlphaFoldDB" id="A0A9P0CJ46"/>
<evidence type="ECO:0000256" key="5">
    <source>
        <dbReference type="ARBA" id="ARBA00022737"/>
    </source>
</evidence>
<reference evidence="8" key="1">
    <citation type="submission" date="2022-01" db="EMBL/GenBank/DDBJ databases">
        <authorList>
            <person name="King R."/>
        </authorList>
    </citation>
    <scope>NUCLEOTIDE SEQUENCE</scope>
</reference>
<accession>A0A9P0CJ46</accession>
<feature type="region of interest" description="Disordered" evidence="6">
    <location>
        <begin position="944"/>
        <end position="1013"/>
    </location>
</feature>
<dbReference type="EMBL" id="OV651813">
    <property type="protein sequence ID" value="CAH1099602.1"/>
    <property type="molecule type" value="Genomic_DNA"/>
</dbReference>
<sequence>MALICYQDGYVLVGSVAGQRYWSSMLNLDSTITCGIWTPDDQQVYFGTTSGQIIVMDVHGAMVSQVQLSSEVGITSMAWSCEKFKMEEGDDADGGVVNSADRKFVLAVGLQNGSIYLLSTFDDVSPIQINTGLQGPLCMEWSNSREFLAVGGITGEFKTLGSQIEYTNVLKFYNERGQLLYSTVLPDRQARVSTLTWGHNDKRLFLATGTQIHIAWISKRIASLQLLCRLRIHELIKNEKQLTQLPLPARLGNIIGNLFAQTIRCCVPETLALREFVSRPPVGSVRLHCTMIRHDEETNLSSGTCYTLYLEYLGGLVPLLKGKRTSKIRPEFVIFDPQEDYLVSSPESKSSSSSSNSASAGGATTDSSESEREDGCTSSPRMQRKRKRKHKNHFSSYTHNERHSYQRTEQDSEHEDLSYVDTLPEQIRLVEVTSNIWGTKFKIHGLANSVPSNLGQVTYKTSLLHLQPRQMTLVMTELSDDFPIIPDPNFNPNLFSEDEDDTAQLEEIKATTPFDNCPPIAPIASRRPIVSKQKGPYLIPENTIRKSDAPNTFTKEPYEESETHLDLNKLPSVSTDVRPQNSKNTHHSTQLNLRPNSSQNTSFIGQFIQNGGQNGGNQRHAISPICCEVSVPALQSPKNAVAPSDIMFDRPPASTLMSYSTDYPTTNSLQVKSAIEHKNEVSINCNHNSENQKVVFLKKIEENEQKSVINDFKQTTLTEDEKLTSGPSTSRRFPVQSASFLLDPMVRSCSVGFLDMVDRQLVPSDETLSLLHKDIPKRLVLVDKKGKNRRPNRLNSKQFGQLSKNSEINPKLKTYGKSKSLDSSDIFPNHENSINVVIKKKKEKDIPEIEVMEEIHLETEINKAPVKDDKIKNNNKKNNRRDFFSSPLLRRKKTDINNDKNRGRNNQKKNNVNQSKEINNEKNGVAIHTQALANLEKLITRLREDDSKSNTSSPKLPRSSPSSPAPSKKGMRPQSASPIRKKFLNSPLLGRKNKKNKYQESSDDEVNASGDEIFNGTNYKDLETFQKSQLRQKLKRGKIEPNGSSCNNQVIPQRREFVMHNKAPMWNENNQVYQLDFGGRVTQESAKNFQIEFRGKQVMQFGRIDGNAYTLDFQYPFSALQAFAVALANVTQRLK</sequence>
<dbReference type="SUPFAM" id="SSF50978">
    <property type="entry name" value="WD40 repeat-like"/>
    <property type="match status" value="1"/>
</dbReference>
<keyword evidence="4" id="KW-0853">WD repeat</keyword>
<proteinExistence type="inferred from homology"/>
<dbReference type="SUPFAM" id="SSF54518">
    <property type="entry name" value="Tubby C-terminal domain-like"/>
    <property type="match status" value="1"/>
</dbReference>
<evidence type="ECO:0000313" key="9">
    <source>
        <dbReference type="Proteomes" id="UP001153636"/>
    </source>
</evidence>
<organism evidence="8 9">
    <name type="scientific">Psylliodes chrysocephalus</name>
    <dbReference type="NCBI Taxonomy" id="3402493"/>
    <lineage>
        <taxon>Eukaryota</taxon>
        <taxon>Metazoa</taxon>
        <taxon>Ecdysozoa</taxon>
        <taxon>Arthropoda</taxon>
        <taxon>Hexapoda</taxon>
        <taxon>Insecta</taxon>
        <taxon>Pterygota</taxon>
        <taxon>Neoptera</taxon>
        <taxon>Endopterygota</taxon>
        <taxon>Coleoptera</taxon>
        <taxon>Polyphaga</taxon>
        <taxon>Cucujiformia</taxon>
        <taxon>Chrysomeloidea</taxon>
        <taxon>Chrysomelidae</taxon>
        <taxon>Galerucinae</taxon>
        <taxon>Alticini</taxon>
        <taxon>Psylliodes</taxon>
    </lineage>
</organism>
<dbReference type="InterPro" id="IPR000007">
    <property type="entry name" value="Tubby_C"/>
</dbReference>
<feature type="compositionally biased region" description="Polar residues" evidence="6">
    <location>
        <begin position="793"/>
        <end position="808"/>
    </location>
</feature>